<dbReference type="EMBL" id="CAJVPT010025542">
    <property type="protein sequence ID" value="CAG8675333.1"/>
    <property type="molecule type" value="Genomic_DNA"/>
</dbReference>
<evidence type="ECO:0000313" key="1">
    <source>
        <dbReference type="EMBL" id="CAG8675333.1"/>
    </source>
</evidence>
<proteinExistence type="predicted"/>
<dbReference type="Proteomes" id="UP000789525">
    <property type="component" value="Unassembled WGS sequence"/>
</dbReference>
<accession>A0ACA9NUD8</accession>
<sequence>MTSTLPTTMTTELANLVTKQLSLEDSRQQRVAAIERMMRTNTKAKISRLEQPADVKPFLDCVNKIRGQKENSELLLSIIERAKDQRLPGRSECKVKASKIRDLVNCEPCGDILSKVGFRLEREEMQEIYRIPDMAARPGFITGIKGLEGEVRATWEREERERLAEKGAKEQVLDNIEKDKRRRAAKCLPQQQASRFQATEEPLGSRSSSTL</sequence>
<gene>
    <name evidence="1" type="ORF">ACOLOM_LOCUS9109</name>
</gene>
<reference evidence="1" key="1">
    <citation type="submission" date="2021-06" db="EMBL/GenBank/DDBJ databases">
        <authorList>
            <person name="Kallberg Y."/>
            <person name="Tangrot J."/>
            <person name="Rosling A."/>
        </authorList>
    </citation>
    <scope>NUCLEOTIDE SEQUENCE</scope>
    <source>
        <strain evidence="1">CL356</strain>
    </source>
</reference>
<name>A0ACA9NUD8_9GLOM</name>
<evidence type="ECO:0000313" key="2">
    <source>
        <dbReference type="Proteomes" id="UP000789525"/>
    </source>
</evidence>
<protein>
    <submittedName>
        <fullName evidence="1">1760_t:CDS:1</fullName>
    </submittedName>
</protein>
<keyword evidence="2" id="KW-1185">Reference proteome</keyword>
<comment type="caution">
    <text evidence="1">The sequence shown here is derived from an EMBL/GenBank/DDBJ whole genome shotgun (WGS) entry which is preliminary data.</text>
</comment>
<organism evidence="1 2">
    <name type="scientific">Acaulospora colombiana</name>
    <dbReference type="NCBI Taxonomy" id="27376"/>
    <lineage>
        <taxon>Eukaryota</taxon>
        <taxon>Fungi</taxon>
        <taxon>Fungi incertae sedis</taxon>
        <taxon>Mucoromycota</taxon>
        <taxon>Glomeromycotina</taxon>
        <taxon>Glomeromycetes</taxon>
        <taxon>Diversisporales</taxon>
        <taxon>Acaulosporaceae</taxon>
        <taxon>Acaulospora</taxon>
    </lineage>
</organism>